<evidence type="ECO:0000256" key="2">
    <source>
        <dbReference type="ARBA" id="ARBA00022448"/>
    </source>
</evidence>
<evidence type="ECO:0000256" key="4">
    <source>
        <dbReference type="ARBA" id="ARBA00022692"/>
    </source>
</evidence>
<evidence type="ECO:0000256" key="1">
    <source>
        <dbReference type="ARBA" id="ARBA00004651"/>
    </source>
</evidence>
<reference evidence="9 10" key="1">
    <citation type="submission" date="2023-06" db="EMBL/GenBank/DDBJ databases">
        <title>Pelomonas sp. APW6 16S ribosomal RNA gene genome sequencing and assembly.</title>
        <authorList>
            <person name="Woo H."/>
        </authorList>
    </citation>
    <scope>NUCLEOTIDE SEQUENCE [LARGE SCALE GENOMIC DNA]</scope>
    <source>
        <strain evidence="9 10">APW6</strain>
    </source>
</reference>
<dbReference type="InterPro" id="IPR050366">
    <property type="entry name" value="BP-dependent_transpt_permease"/>
</dbReference>
<feature type="domain" description="ABC transmembrane type-1" evidence="8">
    <location>
        <begin position="81"/>
        <end position="270"/>
    </location>
</feature>
<sequence>MSEGQVLTGPLGTRLRRHPRLLAGLLLCATLLLAAAASLLTPDTALLAADLGRRLQGPGPGHWLGTDALGRDLLPLLLGGARNALGVGAIAVGLSLGLGLPLGLLAASRGGWVDRLIGRLADLGQAFPALLLAILLAASLGPGMGVAMVAIGLHGVPACVRLVRAAARVQWQRDYVRAARAFGRPRWQIARAHVLPNIASPLLVLASNQCALALLAEASLAYLGLGTQAPAPSWGRMLAEAQTWLFEAPQLALLPGLCLMTSVLGLQLLADGLRDWLDPRS</sequence>
<keyword evidence="10" id="KW-1185">Reference proteome</keyword>
<evidence type="ECO:0000256" key="6">
    <source>
        <dbReference type="ARBA" id="ARBA00023136"/>
    </source>
</evidence>
<proteinExistence type="inferred from homology"/>
<evidence type="ECO:0000256" key="5">
    <source>
        <dbReference type="ARBA" id="ARBA00022989"/>
    </source>
</evidence>
<dbReference type="Pfam" id="PF00528">
    <property type="entry name" value="BPD_transp_1"/>
    <property type="match status" value="1"/>
</dbReference>
<dbReference type="InterPro" id="IPR000515">
    <property type="entry name" value="MetI-like"/>
</dbReference>
<name>A0ABT7LEA4_9BURK</name>
<comment type="subcellular location">
    <subcellularLocation>
        <location evidence="1 7">Cell membrane</location>
        <topology evidence="1 7">Multi-pass membrane protein</topology>
    </subcellularLocation>
</comment>
<dbReference type="PANTHER" id="PTHR43386">
    <property type="entry name" value="OLIGOPEPTIDE TRANSPORT SYSTEM PERMEASE PROTEIN APPC"/>
    <property type="match status" value="1"/>
</dbReference>
<keyword evidence="3" id="KW-1003">Cell membrane</keyword>
<dbReference type="PANTHER" id="PTHR43386:SF25">
    <property type="entry name" value="PEPTIDE ABC TRANSPORTER PERMEASE PROTEIN"/>
    <property type="match status" value="1"/>
</dbReference>
<dbReference type="CDD" id="cd06261">
    <property type="entry name" value="TM_PBP2"/>
    <property type="match status" value="1"/>
</dbReference>
<dbReference type="EMBL" id="JASVDS010000001">
    <property type="protein sequence ID" value="MDL5030520.1"/>
    <property type="molecule type" value="Genomic_DNA"/>
</dbReference>
<dbReference type="SUPFAM" id="SSF161098">
    <property type="entry name" value="MetI-like"/>
    <property type="match status" value="1"/>
</dbReference>
<dbReference type="Gene3D" id="1.10.3720.10">
    <property type="entry name" value="MetI-like"/>
    <property type="match status" value="1"/>
</dbReference>
<keyword evidence="5 7" id="KW-1133">Transmembrane helix</keyword>
<dbReference type="RefSeq" id="WP_285980653.1">
    <property type="nucleotide sequence ID" value="NZ_JASVDS010000001.1"/>
</dbReference>
<comment type="similarity">
    <text evidence="7">Belongs to the binding-protein-dependent transport system permease family.</text>
</comment>
<keyword evidence="2 7" id="KW-0813">Transport</keyword>
<gene>
    <name evidence="9" type="ORF">QRD43_01265</name>
</gene>
<keyword evidence="6 7" id="KW-0472">Membrane</keyword>
<feature type="transmembrane region" description="Helical" evidence="7">
    <location>
        <begin position="120"/>
        <end position="138"/>
    </location>
</feature>
<evidence type="ECO:0000256" key="3">
    <source>
        <dbReference type="ARBA" id="ARBA00022475"/>
    </source>
</evidence>
<evidence type="ECO:0000259" key="8">
    <source>
        <dbReference type="PROSITE" id="PS50928"/>
    </source>
</evidence>
<dbReference type="Proteomes" id="UP001238603">
    <property type="component" value="Unassembled WGS sequence"/>
</dbReference>
<keyword evidence="4 7" id="KW-0812">Transmembrane</keyword>
<protein>
    <submittedName>
        <fullName evidence="9">ABC transporter permease</fullName>
    </submittedName>
</protein>
<feature type="transmembrane region" description="Helical" evidence="7">
    <location>
        <begin position="84"/>
        <end position="108"/>
    </location>
</feature>
<dbReference type="PROSITE" id="PS50928">
    <property type="entry name" value="ABC_TM1"/>
    <property type="match status" value="1"/>
</dbReference>
<dbReference type="InterPro" id="IPR035906">
    <property type="entry name" value="MetI-like_sf"/>
</dbReference>
<accession>A0ABT7LEA4</accession>
<evidence type="ECO:0000313" key="9">
    <source>
        <dbReference type="EMBL" id="MDL5030520.1"/>
    </source>
</evidence>
<comment type="caution">
    <text evidence="9">The sequence shown here is derived from an EMBL/GenBank/DDBJ whole genome shotgun (WGS) entry which is preliminary data.</text>
</comment>
<organism evidence="9 10">
    <name type="scientific">Roseateles subflavus</name>
    <dbReference type="NCBI Taxonomy" id="3053353"/>
    <lineage>
        <taxon>Bacteria</taxon>
        <taxon>Pseudomonadati</taxon>
        <taxon>Pseudomonadota</taxon>
        <taxon>Betaproteobacteria</taxon>
        <taxon>Burkholderiales</taxon>
        <taxon>Sphaerotilaceae</taxon>
        <taxon>Roseateles</taxon>
    </lineage>
</organism>
<evidence type="ECO:0000313" key="10">
    <source>
        <dbReference type="Proteomes" id="UP001238603"/>
    </source>
</evidence>
<evidence type="ECO:0000256" key="7">
    <source>
        <dbReference type="RuleBase" id="RU363032"/>
    </source>
</evidence>